<dbReference type="CDD" id="cd09917">
    <property type="entry name" value="F-box_SF"/>
    <property type="match status" value="1"/>
</dbReference>
<dbReference type="InterPro" id="IPR036047">
    <property type="entry name" value="F-box-like_dom_sf"/>
</dbReference>
<evidence type="ECO:0000313" key="1">
    <source>
        <dbReference type="EMBL" id="KAF7353352.1"/>
    </source>
</evidence>
<dbReference type="SUPFAM" id="SSF81383">
    <property type="entry name" value="F-box domain"/>
    <property type="match status" value="1"/>
</dbReference>
<evidence type="ECO:0008006" key="3">
    <source>
        <dbReference type="Google" id="ProtNLM"/>
    </source>
</evidence>
<name>A0A8H7CYZ5_9AGAR</name>
<dbReference type="OrthoDB" id="2946512at2759"/>
<reference evidence="1" key="1">
    <citation type="submission" date="2020-05" db="EMBL/GenBank/DDBJ databases">
        <title>Mycena genomes resolve the evolution of fungal bioluminescence.</title>
        <authorList>
            <person name="Tsai I.J."/>
        </authorList>
    </citation>
    <scope>NUCLEOTIDE SEQUENCE</scope>
    <source>
        <strain evidence="1">160909Yilan</strain>
    </source>
</reference>
<comment type="caution">
    <text evidence="1">The sequence shown here is derived from an EMBL/GenBank/DDBJ whole genome shotgun (WGS) entry which is preliminary data.</text>
</comment>
<organism evidence="1 2">
    <name type="scientific">Mycena sanguinolenta</name>
    <dbReference type="NCBI Taxonomy" id="230812"/>
    <lineage>
        <taxon>Eukaryota</taxon>
        <taxon>Fungi</taxon>
        <taxon>Dikarya</taxon>
        <taxon>Basidiomycota</taxon>
        <taxon>Agaricomycotina</taxon>
        <taxon>Agaricomycetes</taxon>
        <taxon>Agaricomycetidae</taxon>
        <taxon>Agaricales</taxon>
        <taxon>Marasmiineae</taxon>
        <taxon>Mycenaceae</taxon>
        <taxon>Mycena</taxon>
    </lineage>
</organism>
<accession>A0A8H7CYZ5</accession>
<dbReference type="EMBL" id="JACAZH010000012">
    <property type="protein sequence ID" value="KAF7353352.1"/>
    <property type="molecule type" value="Genomic_DNA"/>
</dbReference>
<proteinExistence type="predicted"/>
<dbReference type="Proteomes" id="UP000623467">
    <property type="component" value="Unassembled WGS sequence"/>
</dbReference>
<sequence length="441" mass="49206">MVDMRPLQPKPTDYLHVELWDLVFSHLGNRSLLTVAGVCRGFNELAVALYLLRHGVSAVSIQEGKIWVPCDALLAILVSCRAPPLIHLGCIFSGSRVRKKLLWLQNIVSTIPSLREVHMEYPPNFFASDYHFMDRKSELAALRNVLYAMCMKGHGPIVVLHEQQLFRCTAQEVSGWQPPQLSARPERVLMGIPFDSLRVEPGSSVSVWSVPVMTAPFVQCTIIVPDPQITTLKIGGLNWGMQGSLTSSEINAIFPHLTLPHLETLRIETGSIDPITLGAFLLRHPNILTLVYEPDLEGTTTLISPAIAHPGLKNILVRWQAADLIPLLDSVAASPSLSEITFPYSRDSAPSLVALKSILRRICARTIQSRLSFHLRIDGPNKRVLDEEEQSLARALRNVHRIEIECRSFESAGTMFPWLGLLPGLQTLEFRYITKRSGPLF</sequence>
<protein>
    <recommendedName>
        <fullName evidence="3">F-box domain-containing protein</fullName>
    </recommendedName>
</protein>
<evidence type="ECO:0000313" key="2">
    <source>
        <dbReference type="Proteomes" id="UP000623467"/>
    </source>
</evidence>
<dbReference type="AlphaFoldDB" id="A0A8H7CYZ5"/>
<keyword evidence="2" id="KW-1185">Reference proteome</keyword>
<gene>
    <name evidence="1" type="ORF">MSAN_01523600</name>
</gene>